<dbReference type="AlphaFoldDB" id="A0A7J5ZX35"/>
<name>A0A7J5ZX35_AMEME</name>
<dbReference type="Proteomes" id="UP000593565">
    <property type="component" value="Unassembled WGS sequence"/>
</dbReference>
<comment type="caution">
    <text evidence="1">The sequence shown here is derived from an EMBL/GenBank/DDBJ whole genome shotgun (WGS) entry which is preliminary data.</text>
</comment>
<organism evidence="1 2">
    <name type="scientific">Ameiurus melas</name>
    <name type="common">Black bullhead</name>
    <name type="synonym">Silurus melas</name>
    <dbReference type="NCBI Taxonomy" id="219545"/>
    <lineage>
        <taxon>Eukaryota</taxon>
        <taxon>Metazoa</taxon>
        <taxon>Chordata</taxon>
        <taxon>Craniata</taxon>
        <taxon>Vertebrata</taxon>
        <taxon>Euteleostomi</taxon>
        <taxon>Actinopterygii</taxon>
        <taxon>Neopterygii</taxon>
        <taxon>Teleostei</taxon>
        <taxon>Ostariophysi</taxon>
        <taxon>Siluriformes</taxon>
        <taxon>Ictaluridae</taxon>
        <taxon>Ameiurus</taxon>
    </lineage>
</organism>
<gene>
    <name evidence="1" type="ORF">AMELA_G00229490</name>
</gene>
<accession>A0A7J5ZX35</accession>
<reference evidence="1 2" key="1">
    <citation type="submission" date="2020-02" db="EMBL/GenBank/DDBJ databases">
        <title>A chromosome-scale genome assembly of the black bullhead catfish (Ameiurus melas).</title>
        <authorList>
            <person name="Wen M."/>
            <person name="Zham M."/>
            <person name="Cabau C."/>
            <person name="Klopp C."/>
            <person name="Donnadieu C."/>
            <person name="Roques C."/>
            <person name="Bouchez O."/>
            <person name="Lampietro C."/>
            <person name="Jouanno E."/>
            <person name="Herpin A."/>
            <person name="Louis A."/>
            <person name="Berthelot C."/>
            <person name="Parey E."/>
            <person name="Roest-Crollius H."/>
            <person name="Braasch I."/>
            <person name="Postlethwait J."/>
            <person name="Robinson-Rechavi M."/>
            <person name="Echchiki A."/>
            <person name="Begum T."/>
            <person name="Montfort J."/>
            <person name="Schartl M."/>
            <person name="Bobe J."/>
            <person name="Guiguen Y."/>
        </authorList>
    </citation>
    <scope>NUCLEOTIDE SEQUENCE [LARGE SCALE GENOMIC DNA]</scope>
    <source>
        <strain evidence="1">M_S1</strain>
        <tissue evidence="1">Blood</tissue>
    </source>
</reference>
<evidence type="ECO:0000313" key="2">
    <source>
        <dbReference type="Proteomes" id="UP000593565"/>
    </source>
</evidence>
<dbReference type="EMBL" id="JAAGNN010000021">
    <property type="protein sequence ID" value="KAF4074983.1"/>
    <property type="molecule type" value="Genomic_DNA"/>
</dbReference>
<proteinExistence type="predicted"/>
<keyword evidence="2" id="KW-1185">Reference proteome</keyword>
<protein>
    <submittedName>
        <fullName evidence="1">Uncharacterized protein</fullName>
    </submittedName>
</protein>
<evidence type="ECO:0000313" key="1">
    <source>
        <dbReference type="EMBL" id="KAF4074983.1"/>
    </source>
</evidence>
<sequence>MPCKEECRSHVTEHSNSNQFFSSVQFVFVITDRKKSSDHTALRHISGCENCMMGNNMSGHGQEMPNPVSETAAGVVLSFTCTGTDLNMDHPAYFNILTNKRLQALITEFQHPDCHQWSIQRLEEF</sequence>